<dbReference type="Proteomes" id="UP000256845">
    <property type="component" value="Unassembled WGS sequence"/>
</dbReference>
<accession>A0A3D9HPE2</accession>
<dbReference type="GO" id="GO:0019867">
    <property type="term" value="C:outer membrane"/>
    <property type="evidence" value="ECO:0007669"/>
    <property type="project" value="InterPro"/>
</dbReference>
<keyword evidence="3" id="KW-0456">Lyase</keyword>
<evidence type="ECO:0000259" key="7">
    <source>
        <dbReference type="SMART" id="SM00925"/>
    </source>
</evidence>
<dbReference type="GO" id="GO:0008933">
    <property type="term" value="F:peptidoglycan lytic transglycosylase activity"/>
    <property type="evidence" value="ECO:0007669"/>
    <property type="project" value="TreeGrafter"/>
</dbReference>
<dbReference type="Gene3D" id="2.40.240.50">
    <property type="entry name" value="Barwin-like endoglucanases"/>
    <property type="match status" value="1"/>
</dbReference>
<feature type="domain" description="Lytic transglycosylase MltA" evidence="7">
    <location>
        <begin position="143"/>
        <end position="300"/>
    </location>
</feature>
<dbReference type="EC" id="4.2.2.n1" evidence="2"/>
<dbReference type="Pfam" id="PF03562">
    <property type="entry name" value="MltA"/>
    <property type="match status" value="1"/>
</dbReference>
<dbReference type="CDD" id="cd14668">
    <property type="entry name" value="mlta_B"/>
    <property type="match status" value="1"/>
</dbReference>
<evidence type="ECO:0000256" key="5">
    <source>
        <dbReference type="ARBA" id="ARBA00030918"/>
    </source>
</evidence>
<dbReference type="GO" id="GO:0009254">
    <property type="term" value="P:peptidoglycan turnover"/>
    <property type="evidence" value="ECO:0007669"/>
    <property type="project" value="InterPro"/>
</dbReference>
<dbReference type="InterPro" id="IPR036908">
    <property type="entry name" value="RlpA-like_sf"/>
</dbReference>
<evidence type="ECO:0000313" key="8">
    <source>
        <dbReference type="EMBL" id="RED51374.1"/>
    </source>
</evidence>
<feature type="signal peptide" evidence="6">
    <location>
        <begin position="1"/>
        <end position="19"/>
    </location>
</feature>
<dbReference type="PROSITE" id="PS51257">
    <property type="entry name" value="PROKAR_LIPOPROTEIN"/>
    <property type="match status" value="1"/>
</dbReference>
<dbReference type="SUPFAM" id="SSF50685">
    <property type="entry name" value="Barwin-like endoglucanases"/>
    <property type="match status" value="1"/>
</dbReference>
<evidence type="ECO:0000256" key="6">
    <source>
        <dbReference type="SAM" id="SignalP"/>
    </source>
</evidence>
<evidence type="ECO:0000256" key="3">
    <source>
        <dbReference type="ARBA" id="ARBA00023239"/>
    </source>
</evidence>
<evidence type="ECO:0000256" key="2">
    <source>
        <dbReference type="ARBA" id="ARBA00012587"/>
    </source>
</evidence>
<dbReference type="Gene3D" id="2.40.40.10">
    <property type="entry name" value="RlpA-like domain"/>
    <property type="match status" value="1"/>
</dbReference>
<protein>
    <recommendedName>
        <fullName evidence="2">peptidoglycan lytic exotransglycosylase</fullName>
        <ecNumber evidence="2">4.2.2.n1</ecNumber>
    </recommendedName>
    <alternativeName>
        <fullName evidence="5">Murein hydrolase A</fullName>
    </alternativeName>
</protein>
<dbReference type="InterPro" id="IPR026044">
    <property type="entry name" value="MltA"/>
</dbReference>
<evidence type="ECO:0000313" key="9">
    <source>
        <dbReference type="Proteomes" id="UP000256845"/>
    </source>
</evidence>
<comment type="catalytic activity">
    <reaction evidence="1">
        <text>Exolytic cleavage of the (1-&gt;4)-beta-glycosidic linkage between N-acetylmuramic acid (MurNAc) and N-acetylglucosamine (GlcNAc) residues in peptidoglycan, from either the reducing or the non-reducing ends of the peptidoglycan chains, with concomitant formation of a 1,6-anhydrobond in the MurNAc residue.</text>
        <dbReference type="EC" id="4.2.2.n1"/>
    </reaction>
</comment>
<dbReference type="PANTHER" id="PTHR30124:SF0">
    <property type="entry name" value="MEMBRANE-BOUND LYTIC MUREIN TRANSGLYCOSYLASE A"/>
    <property type="match status" value="1"/>
</dbReference>
<dbReference type="OrthoDB" id="9783686at2"/>
<dbReference type="GO" id="GO:0004553">
    <property type="term" value="F:hydrolase activity, hydrolyzing O-glycosyl compounds"/>
    <property type="evidence" value="ECO:0007669"/>
    <property type="project" value="InterPro"/>
</dbReference>
<dbReference type="GO" id="GO:0009253">
    <property type="term" value="P:peptidoglycan catabolic process"/>
    <property type="evidence" value="ECO:0007669"/>
    <property type="project" value="TreeGrafter"/>
</dbReference>
<proteinExistence type="predicted"/>
<dbReference type="PANTHER" id="PTHR30124">
    <property type="entry name" value="MEMBRANE-BOUND LYTIC MUREIN TRANSGLYCOSYLASE A"/>
    <property type="match status" value="1"/>
</dbReference>
<dbReference type="EMBL" id="QRDW01000003">
    <property type="protein sequence ID" value="RED51374.1"/>
    <property type="molecule type" value="Genomic_DNA"/>
</dbReference>
<dbReference type="RefSeq" id="WP_115936270.1">
    <property type="nucleotide sequence ID" value="NZ_QRDW01000003.1"/>
</dbReference>
<evidence type="ECO:0000256" key="4">
    <source>
        <dbReference type="ARBA" id="ARBA00023316"/>
    </source>
</evidence>
<dbReference type="CDD" id="cd14485">
    <property type="entry name" value="mltA_like_LT_A"/>
    <property type="match status" value="1"/>
</dbReference>
<dbReference type="GO" id="GO:0071555">
    <property type="term" value="P:cell wall organization"/>
    <property type="evidence" value="ECO:0007669"/>
    <property type="project" value="UniProtKB-KW"/>
</dbReference>
<keyword evidence="4" id="KW-0961">Cell wall biogenesis/degradation</keyword>
<name>A0A3D9HPE2_9PROT</name>
<organism evidence="8 9">
    <name type="scientific">Aestuariispira insulae</name>
    <dbReference type="NCBI Taxonomy" id="1461337"/>
    <lineage>
        <taxon>Bacteria</taxon>
        <taxon>Pseudomonadati</taxon>
        <taxon>Pseudomonadota</taxon>
        <taxon>Alphaproteobacteria</taxon>
        <taxon>Rhodospirillales</taxon>
        <taxon>Kiloniellaceae</taxon>
        <taxon>Aestuariispira</taxon>
    </lineage>
</organism>
<reference evidence="8 9" key="1">
    <citation type="submission" date="2018-07" db="EMBL/GenBank/DDBJ databases">
        <title>Genomic Encyclopedia of Type Strains, Phase III (KMG-III): the genomes of soil and plant-associated and newly described type strains.</title>
        <authorList>
            <person name="Whitman W."/>
        </authorList>
    </citation>
    <scope>NUCLEOTIDE SEQUENCE [LARGE SCALE GENOMIC DNA]</scope>
    <source>
        <strain evidence="8 9">CECT 8488</strain>
    </source>
</reference>
<dbReference type="InterPro" id="IPR010611">
    <property type="entry name" value="3D_dom"/>
</dbReference>
<dbReference type="PIRSF" id="PIRSF019422">
    <property type="entry name" value="MltA"/>
    <property type="match status" value="1"/>
</dbReference>
<comment type="caution">
    <text evidence="8">The sequence shown here is derived from an EMBL/GenBank/DDBJ whole genome shotgun (WGS) entry which is preliminary data.</text>
</comment>
<keyword evidence="6" id="KW-0732">Signal</keyword>
<sequence length="407" mass="44618">MFKKRFNGLILLTFVAGLAACEQMPGKQPAPKEGKTVSEGLVLAAVGFDDLADWSVDHQKEAWPALQRSCDKFLSFPPDRKIGSPAINMTAGDWHEACGEISAADGLPDDAVRTLLEEHFDIYAASSASGEDEGLFTGYFEAELKGAKQASDAYPYPLYARPDDLVSVDFGKFSKDLKGRQAIGQVYEGRVRPYPKRGDIEKGLLSGKGLEIAWAKDAVDLFLLQVQGSGRLIMEDGSVMRVGFAAHNGHGYKSIGRHLIDQGELQPHEASWDGIRRWLDAHPDKHHELFAVNPRFIFFRELKGDGPIGSQGVALTPGRSLAVDKRFIPMGVPVWLDTVWPSEHDKPLRRLMVAQDTGGAIKGVVRGDFFWGYGADALKYAGKMKSPGRYYLLLPKSLAGKLETVGS</sequence>
<dbReference type="AlphaFoldDB" id="A0A3D9HPE2"/>
<gene>
    <name evidence="8" type="ORF">DFP90_103174</name>
</gene>
<dbReference type="SMART" id="SM00925">
    <property type="entry name" value="MltA"/>
    <property type="match status" value="1"/>
</dbReference>
<dbReference type="InterPro" id="IPR005300">
    <property type="entry name" value="MltA_B"/>
</dbReference>
<evidence type="ECO:0000256" key="1">
    <source>
        <dbReference type="ARBA" id="ARBA00001420"/>
    </source>
</evidence>
<dbReference type="Pfam" id="PF06725">
    <property type="entry name" value="3D"/>
    <property type="match status" value="1"/>
</dbReference>
<feature type="chain" id="PRO_5017610364" description="peptidoglycan lytic exotransglycosylase" evidence="6">
    <location>
        <begin position="20"/>
        <end position="407"/>
    </location>
</feature>
<keyword evidence="9" id="KW-1185">Reference proteome</keyword>